<reference evidence="1" key="1">
    <citation type="submission" date="2024-05" db="EMBL/GenBank/DDBJ databases">
        <authorList>
            <person name="Kim S."/>
            <person name="Heo J."/>
            <person name="Choi H."/>
            <person name="Choi Y."/>
            <person name="Kwon S.-W."/>
            <person name="Kim Y."/>
        </authorList>
    </citation>
    <scope>NUCLEOTIDE SEQUENCE</scope>
    <source>
        <strain evidence="1">KACC 23698</strain>
    </source>
</reference>
<dbReference type="InterPro" id="IPR029058">
    <property type="entry name" value="AB_hydrolase_fold"/>
</dbReference>
<gene>
    <name evidence="1" type="ORF">ABEG18_06600</name>
</gene>
<name>A0AAU7JJ70_9HYPH</name>
<dbReference type="RefSeq" id="WP_406857291.1">
    <property type="nucleotide sequence ID" value="NZ_CP157484.1"/>
</dbReference>
<evidence type="ECO:0000313" key="1">
    <source>
        <dbReference type="EMBL" id="XBO40432.1"/>
    </source>
</evidence>
<organism evidence="1">
    <name type="scientific">Alsobacter sp. KACC 23698</name>
    <dbReference type="NCBI Taxonomy" id="3149229"/>
    <lineage>
        <taxon>Bacteria</taxon>
        <taxon>Pseudomonadati</taxon>
        <taxon>Pseudomonadota</taxon>
        <taxon>Alphaproteobacteria</taxon>
        <taxon>Hyphomicrobiales</taxon>
        <taxon>Alsobacteraceae</taxon>
        <taxon>Alsobacter</taxon>
    </lineage>
</organism>
<dbReference type="EMBL" id="CP157484">
    <property type="protein sequence ID" value="XBO40432.1"/>
    <property type="molecule type" value="Genomic_DNA"/>
</dbReference>
<proteinExistence type="predicted"/>
<evidence type="ECO:0008006" key="2">
    <source>
        <dbReference type="Google" id="ProtNLM"/>
    </source>
</evidence>
<dbReference type="Gene3D" id="3.40.50.1820">
    <property type="entry name" value="alpha/beta hydrolase"/>
    <property type="match status" value="1"/>
</dbReference>
<dbReference type="AlphaFoldDB" id="A0AAU7JJ70"/>
<sequence length="318" mass="33958">MHPRLLKKWAAVATGLGLLAGGGFLAQLARGGEWFTRKGDGGLTFPEPSGATSAPMAVYYHRPDGWRAEDGKVLVLIHGADRDARAMRDAWRQASEAHGLLVIAPEFNDRKYPDTRWFNLGNTIDRAGRPVPQDRWSFGAVERAVAAVRAETGAAGGPYMIYGFSAGSQFTMRLLYLTGARNVSRAILSSAGWYTIPDLAKPWPCGLAGADVTPDKLRSFLKLNVTLQLGELDSKASDYFGAEGFEDCAAAQGAHRLARGLNFLEAARKAAGDLQVATPWTVAVAPKTGHSVEGMAAHASSVILRRADAASTGRVAAH</sequence>
<accession>A0AAU7JJ70</accession>
<dbReference type="SUPFAM" id="SSF53474">
    <property type="entry name" value="alpha/beta-Hydrolases"/>
    <property type="match status" value="1"/>
</dbReference>
<protein>
    <recommendedName>
        <fullName evidence="2">Alpha/beta hydrolase</fullName>
    </recommendedName>
</protein>